<evidence type="ECO:0000259" key="2">
    <source>
        <dbReference type="Pfam" id="PF03446"/>
    </source>
</evidence>
<dbReference type="Gene3D" id="1.10.1040.10">
    <property type="entry name" value="N-(1-d-carboxylethyl)-l-norvaline Dehydrogenase, domain 2"/>
    <property type="match status" value="1"/>
</dbReference>
<dbReference type="Pfam" id="PF21761">
    <property type="entry name" value="RedAm-like_C"/>
    <property type="match status" value="1"/>
</dbReference>
<evidence type="ECO:0000313" key="4">
    <source>
        <dbReference type="EMBL" id="MDC0667863.1"/>
    </source>
</evidence>
<dbReference type="InterPro" id="IPR015815">
    <property type="entry name" value="HIBADH-related"/>
</dbReference>
<organism evidence="4 5">
    <name type="scientific">Nannocystis radixulma</name>
    <dbReference type="NCBI Taxonomy" id="2995305"/>
    <lineage>
        <taxon>Bacteria</taxon>
        <taxon>Pseudomonadati</taxon>
        <taxon>Myxococcota</taxon>
        <taxon>Polyangia</taxon>
        <taxon>Nannocystales</taxon>
        <taxon>Nannocystaceae</taxon>
        <taxon>Nannocystis</taxon>
    </lineage>
</organism>
<dbReference type="RefSeq" id="WP_271996366.1">
    <property type="nucleotide sequence ID" value="NZ_JAQNDN010000003.1"/>
</dbReference>
<dbReference type="InterPro" id="IPR048666">
    <property type="entry name" value="RedAm-like_C"/>
</dbReference>
<keyword evidence="5" id="KW-1185">Reference proteome</keyword>
<feature type="domain" description="6-phosphogluconate dehydrogenase NADP-binding" evidence="2">
    <location>
        <begin position="7"/>
        <end position="162"/>
    </location>
</feature>
<feature type="domain" description="NADPH-dependent reductive aminase-like C-terminal" evidence="3">
    <location>
        <begin position="166"/>
        <end position="289"/>
    </location>
</feature>
<sequence length="294" mass="31334">MSHKETVSIVGLGQMGAALARAYIHAGHRVTVWNRSHSKAEPFQGQANVAATPAQACSESDLTIISLSNYEASDQVFRTPVVAEAAKGRTLVQLTSGTPGDARSGAAWASGLGIRYLDGCILAYPSYIGGEQTPVFYSGPRDHYERHESTLRVIGGATSHVGEPIGAAAALDCALLGSYYGATLAFLHGAAICASENFSLDAFFERFQSIVPLTSITADMCKKMLATGDFKGTDCTLDIHTNAVQHIVRLSQENNVDRRLPELILSYFNRALQLGHGADEIAAVFNAIQDSSRG</sequence>
<proteinExistence type="predicted"/>
<reference evidence="4 5" key="1">
    <citation type="submission" date="2022-11" db="EMBL/GenBank/DDBJ databases">
        <title>Minimal conservation of predation-associated metabolite biosynthetic gene clusters underscores biosynthetic potential of Myxococcota including descriptions for ten novel species: Archangium lansinium sp. nov., Myxococcus landrumus sp. nov., Nannocystis bai.</title>
        <authorList>
            <person name="Ahearne A."/>
            <person name="Stevens C."/>
            <person name="Dowd S."/>
        </authorList>
    </citation>
    <scope>NUCLEOTIDE SEQUENCE [LARGE SCALE GENOMIC DNA]</scope>
    <source>
        <strain evidence="4 5">NCELM</strain>
    </source>
</reference>
<dbReference type="Proteomes" id="UP001217838">
    <property type="component" value="Unassembled WGS sequence"/>
</dbReference>
<dbReference type="InterPro" id="IPR036291">
    <property type="entry name" value="NAD(P)-bd_dom_sf"/>
</dbReference>
<dbReference type="Gene3D" id="3.40.50.720">
    <property type="entry name" value="NAD(P)-binding Rossmann-like Domain"/>
    <property type="match status" value="1"/>
</dbReference>
<dbReference type="InterPro" id="IPR013328">
    <property type="entry name" value="6PGD_dom2"/>
</dbReference>
<dbReference type="InterPro" id="IPR006115">
    <property type="entry name" value="6PGDH_NADP-bd"/>
</dbReference>
<dbReference type="Pfam" id="PF03446">
    <property type="entry name" value="NAD_binding_2"/>
    <property type="match status" value="1"/>
</dbReference>
<dbReference type="PANTHER" id="PTHR43580:SF2">
    <property type="entry name" value="CYTOKINE-LIKE NUCLEAR FACTOR N-PAC"/>
    <property type="match status" value="1"/>
</dbReference>
<dbReference type="EMBL" id="JAQNDN010000003">
    <property type="protein sequence ID" value="MDC0667863.1"/>
    <property type="molecule type" value="Genomic_DNA"/>
</dbReference>
<dbReference type="InterPro" id="IPR051265">
    <property type="entry name" value="HIBADH-related_NP60_sf"/>
</dbReference>
<gene>
    <name evidence="4" type="ORF">POL58_08945</name>
</gene>
<evidence type="ECO:0000259" key="3">
    <source>
        <dbReference type="Pfam" id="PF21761"/>
    </source>
</evidence>
<dbReference type="PIRSF" id="PIRSF000103">
    <property type="entry name" value="HIBADH"/>
    <property type="match status" value="1"/>
</dbReference>
<dbReference type="SUPFAM" id="SSF51735">
    <property type="entry name" value="NAD(P)-binding Rossmann-fold domains"/>
    <property type="match status" value="1"/>
</dbReference>
<dbReference type="PANTHER" id="PTHR43580">
    <property type="entry name" value="OXIDOREDUCTASE GLYR1-RELATED"/>
    <property type="match status" value="1"/>
</dbReference>
<keyword evidence="1" id="KW-0560">Oxidoreductase</keyword>
<protein>
    <submittedName>
        <fullName evidence="4">NAD(P)-binding domain-containing protein</fullName>
    </submittedName>
</protein>
<evidence type="ECO:0000256" key="1">
    <source>
        <dbReference type="ARBA" id="ARBA00023002"/>
    </source>
</evidence>
<comment type="caution">
    <text evidence="4">The sequence shown here is derived from an EMBL/GenBank/DDBJ whole genome shotgun (WGS) entry which is preliminary data.</text>
</comment>
<name>A0ABT5B298_9BACT</name>
<evidence type="ECO:0000313" key="5">
    <source>
        <dbReference type="Proteomes" id="UP001217838"/>
    </source>
</evidence>
<accession>A0ABT5B298</accession>